<dbReference type="SUPFAM" id="SSF47336">
    <property type="entry name" value="ACP-like"/>
    <property type="match status" value="1"/>
</dbReference>
<accession>A0A7M1XIQ9</accession>
<dbReference type="KEGG" id="trc:DYE49_03080"/>
<evidence type="ECO:0000313" key="3">
    <source>
        <dbReference type="Proteomes" id="UP000593591"/>
    </source>
</evidence>
<dbReference type="InterPro" id="IPR036736">
    <property type="entry name" value="ACP-like_sf"/>
</dbReference>
<proteinExistence type="predicted"/>
<name>A0A7M1XIQ9_9SPIR</name>
<protein>
    <submittedName>
        <fullName evidence="2">Acyl carrier protein</fullName>
    </submittedName>
</protein>
<dbReference type="Proteomes" id="UP000593591">
    <property type="component" value="Chromosome"/>
</dbReference>
<dbReference type="Pfam" id="PF00550">
    <property type="entry name" value="PP-binding"/>
    <property type="match status" value="1"/>
</dbReference>
<organism evidence="2 3">
    <name type="scientific">Treponema rectale</name>
    <dbReference type="NCBI Taxonomy" id="744512"/>
    <lineage>
        <taxon>Bacteria</taxon>
        <taxon>Pseudomonadati</taxon>
        <taxon>Spirochaetota</taxon>
        <taxon>Spirochaetia</taxon>
        <taxon>Spirochaetales</taxon>
        <taxon>Treponemataceae</taxon>
        <taxon>Treponema</taxon>
    </lineage>
</organism>
<dbReference type="Gene3D" id="1.10.1200.10">
    <property type="entry name" value="ACP-like"/>
    <property type="match status" value="1"/>
</dbReference>
<gene>
    <name evidence="2" type="ORF">DYE49_03080</name>
</gene>
<dbReference type="EMBL" id="CP031517">
    <property type="protein sequence ID" value="QOS39494.1"/>
    <property type="molecule type" value="Genomic_DNA"/>
</dbReference>
<feature type="domain" description="Carrier" evidence="1">
    <location>
        <begin position="2"/>
        <end position="80"/>
    </location>
</feature>
<reference evidence="2 3" key="1">
    <citation type="submission" date="2018-08" db="EMBL/GenBank/DDBJ databases">
        <title>The first complete genome of Treponema rectale (CHPAT), a commensal spirochete of the bovine rectum.</title>
        <authorList>
            <person name="Staton G.J."/>
            <person name="Clegg S.R."/>
            <person name="Carter S.D."/>
            <person name="Radford A.D."/>
            <person name="Darby A."/>
            <person name="Hall N."/>
            <person name="Birtles R.J."/>
            <person name="Evans N.J."/>
        </authorList>
    </citation>
    <scope>NUCLEOTIDE SEQUENCE [LARGE SCALE GENOMIC DNA]</scope>
    <source>
        <strain evidence="2 3">CHPA</strain>
    </source>
</reference>
<evidence type="ECO:0000313" key="2">
    <source>
        <dbReference type="EMBL" id="QOS39494.1"/>
    </source>
</evidence>
<dbReference type="InterPro" id="IPR009081">
    <property type="entry name" value="PP-bd_ACP"/>
</dbReference>
<sequence>MDEIYVKLKDLLSKQVKKKSFDIDSLTPETELNTLGLDSLDKAELIINIEDEFNLPEVSQDEMMDIRTIKDVKELVERKR</sequence>
<dbReference type="PROSITE" id="PS50075">
    <property type="entry name" value="CARRIER"/>
    <property type="match status" value="1"/>
</dbReference>
<evidence type="ECO:0000259" key="1">
    <source>
        <dbReference type="PROSITE" id="PS50075"/>
    </source>
</evidence>
<dbReference type="AlphaFoldDB" id="A0A7M1XIQ9"/>